<feature type="coiled-coil region" evidence="1">
    <location>
        <begin position="188"/>
        <end position="215"/>
    </location>
</feature>
<evidence type="ECO:0000313" key="4">
    <source>
        <dbReference type="Proteomes" id="UP000242592"/>
    </source>
</evidence>
<accession>A0A1M5TUS2</accession>
<protein>
    <recommendedName>
        <fullName evidence="2">DUF1638 domain-containing protein</fullName>
    </recommendedName>
</protein>
<proteinExistence type="predicted"/>
<keyword evidence="4" id="KW-1185">Reference proteome</keyword>
<dbReference type="InterPro" id="IPR012437">
    <property type="entry name" value="DUF1638"/>
</dbReference>
<dbReference type="EMBL" id="FQXN01000006">
    <property type="protein sequence ID" value="SHH54438.1"/>
    <property type="molecule type" value="Genomic_DNA"/>
</dbReference>
<feature type="domain" description="DUF1638" evidence="2">
    <location>
        <begin position="70"/>
        <end position="179"/>
    </location>
</feature>
<keyword evidence="1" id="KW-0175">Coiled coil</keyword>
<organism evidence="3 4">
    <name type="scientific">Thermosipho atlanticus DSM 15807</name>
    <dbReference type="NCBI Taxonomy" id="1123380"/>
    <lineage>
        <taxon>Bacteria</taxon>
        <taxon>Thermotogati</taxon>
        <taxon>Thermotogota</taxon>
        <taxon>Thermotogae</taxon>
        <taxon>Thermotogales</taxon>
        <taxon>Fervidobacteriaceae</taxon>
        <taxon>Thermosipho</taxon>
    </lineage>
</organism>
<dbReference type="Pfam" id="PF07796">
    <property type="entry name" value="DUF1638"/>
    <property type="match status" value="1"/>
</dbReference>
<dbReference type="AlphaFoldDB" id="A0A1M5TUS2"/>
<evidence type="ECO:0000313" key="3">
    <source>
        <dbReference type="EMBL" id="SHH54438.1"/>
    </source>
</evidence>
<dbReference type="Proteomes" id="UP000242592">
    <property type="component" value="Unassembled WGS sequence"/>
</dbReference>
<evidence type="ECO:0000256" key="1">
    <source>
        <dbReference type="SAM" id="Coils"/>
    </source>
</evidence>
<evidence type="ECO:0000259" key="2">
    <source>
        <dbReference type="Pfam" id="PF07796"/>
    </source>
</evidence>
<sequence>MDDKIKLFVCENFEKEFKNVAKTQKENLNIYSFPSYCTSLKLDKQEKFIKDNLENLKNSICICGRFCELLNKIPEKIKKNMKIYQLDNCFYIFGKNKVNKYLNENSFIVTPEWLEKWKEIMSNYGFDKKTARKFFNESFKKIVLFDTKINDKIIDQLIDFSNFVSLPYNIEEIELDFLEIFVSKILNEFKLKQELEKKEKKIKELNSEKSNYIAAMHMIKEFSTIESSEEIIKGIINELKILFAPKQIQYVKYDGKDFLNGKKF</sequence>
<dbReference type="STRING" id="1123380.SAMN02745199_1484"/>
<dbReference type="RefSeq" id="WP_073073700.1">
    <property type="nucleotide sequence ID" value="NZ_FQXN01000006.1"/>
</dbReference>
<gene>
    <name evidence="3" type="ORF">SAMN02745199_1484</name>
</gene>
<name>A0A1M5TUS2_9BACT</name>
<reference evidence="4" key="1">
    <citation type="submission" date="2016-11" db="EMBL/GenBank/DDBJ databases">
        <authorList>
            <person name="Varghese N."/>
            <person name="Submissions S."/>
        </authorList>
    </citation>
    <scope>NUCLEOTIDE SEQUENCE [LARGE SCALE GENOMIC DNA]</scope>
    <source>
        <strain evidence="4">DSM 15807</strain>
    </source>
</reference>